<evidence type="ECO:0000256" key="1">
    <source>
        <dbReference type="ARBA" id="ARBA00004418"/>
    </source>
</evidence>
<evidence type="ECO:0000256" key="3">
    <source>
        <dbReference type="ARBA" id="ARBA00022764"/>
    </source>
</evidence>
<sequence length="482" mass="53160">MNMRTAHRQYAVALVGGEPVFGDAKRCLAGFRHVGILLSGKKTDLNKTNSCAQSAYNQVVKFNNKHSRGRIMTISKHIATALIGAGLFAAAQAQAGTVVFNASVASDPDRESVNAAVAAFEKIHPDIDVEVNFYDEESNKTAIRNWLTTSPPDIVKWYAGNKMVQLVEPGLLADISDIWTDDMKAEFGPGMVDAVSVDGKQYGVPTSYSTWAVYYRTDLFEKAGVAAPIETFDDLVAACKTFRASDIIPIALGSKGAWPLAGWFDYIDLRLNGYQFHMDLMNGKVDWTDDRVKAVFGEWKKLVDADCFAENHTSLAWREGLAKMNQGEAAMMLMGNYLIASLTPEAEPVTGVMNFPVINPDIPRAEDAPIETYHIPAKAKNIPEAKMFLAFLMQPDTQSLMTEIYPNLPANPDATPPNVRLLEESAKLAAGAEYYAQFIDRDTDSQVATVAMDGFQEFLVHPERLDRILANIERAEKRAYPN</sequence>
<accession>A0A506U867</accession>
<dbReference type="OrthoDB" id="2509690at2"/>
<dbReference type="EMBL" id="VHLG01000010">
    <property type="protein sequence ID" value="TPW29155.1"/>
    <property type="molecule type" value="Genomic_DNA"/>
</dbReference>
<dbReference type="AlphaFoldDB" id="A0A506U867"/>
<dbReference type="PANTHER" id="PTHR43649">
    <property type="entry name" value="ARABINOSE-BINDING PROTEIN-RELATED"/>
    <property type="match status" value="1"/>
</dbReference>
<protein>
    <submittedName>
        <fullName evidence="4">Carbohydrate ABC transporter substrate-binding protein</fullName>
    </submittedName>
</protein>
<proteinExistence type="inferred from homology"/>
<evidence type="ECO:0000313" key="4">
    <source>
        <dbReference type="EMBL" id="TPW29155.1"/>
    </source>
</evidence>
<dbReference type="GO" id="GO:0042597">
    <property type="term" value="C:periplasmic space"/>
    <property type="evidence" value="ECO:0007669"/>
    <property type="project" value="UniProtKB-SubCell"/>
</dbReference>
<evidence type="ECO:0000256" key="2">
    <source>
        <dbReference type="ARBA" id="ARBA00008520"/>
    </source>
</evidence>
<evidence type="ECO:0000313" key="5">
    <source>
        <dbReference type="Proteomes" id="UP000318801"/>
    </source>
</evidence>
<dbReference type="SUPFAM" id="SSF53850">
    <property type="entry name" value="Periplasmic binding protein-like II"/>
    <property type="match status" value="1"/>
</dbReference>
<dbReference type="Pfam" id="PF01547">
    <property type="entry name" value="SBP_bac_1"/>
    <property type="match status" value="1"/>
</dbReference>
<gene>
    <name evidence="4" type="ORF">FJU08_14995</name>
</gene>
<dbReference type="InterPro" id="IPR050490">
    <property type="entry name" value="Bact_solute-bd_prot1"/>
</dbReference>
<keyword evidence="5" id="KW-1185">Reference proteome</keyword>
<name>A0A506U867_9HYPH</name>
<dbReference type="Proteomes" id="UP000318801">
    <property type="component" value="Unassembled WGS sequence"/>
</dbReference>
<dbReference type="PANTHER" id="PTHR43649:SF14">
    <property type="entry name" value="BLR3389 PROTEIN"/>
    <property type="match status" value="1"/>
</dbReference>
<organism evidence="4 5">
    <name type="scientific">Martelella alba</name>
    <dbReference type="NCBI Taxonomy" id="2590451"/>
    <lineage>
        <taxon>Bacteria</taxon>
        <taxon>Pseudomonadati</taxon>
        <taxon>Pseudomonadota</taxon>
        <taxon>Alphaproteobacteria</taxon>
        <taxon>Hyphomicrobiales</taxon>
        <taxon>Aurantimonadaceae</taxon>
        <taxon>Martelella</taxon>
    </lineage>
</organism>
<dbReference type="Gene3D" id="3.40.190.10">
    <property type="entry name" value="Periplasmic binding protein-like II"/>
    <property type="match status" value="2"/>
</dbReference>
<comment type="caution">
    <text evidence="4">The sequence shown here is derived from an EMBL/GenBank/DDBJ whole genome shotgun (WGS) entry which is preliminary data.</text>
</comment>
<keyword evidence="3" id="KW-0574">Periplasm</keyword>
<comment type="similarity">
    <text evidence="2">Belongs to the bacterial solute-binding protein 1 family.</text>
</comment>
<comment type="subcellular location">
    <subcellularLocation>
        <location evidence="1">Periplasm</location>
    </subcellularLocation>
</comment>
<dbReference type="InterPro" id="IPR006059">
    <property type="entry name" value="SBP"/>
</dbReference>
<reference evidence="4 5" key="1">
    <citation type="submission" date="2019-06" db="EMBL/GenBank/DDBJ databases">
        <authorList>
            <person name="Li M."/>
        </authorList>
    </citation>
    <scope>NUCLEOTIDE SEQUENCE [LARGE SCALE GENOMIC DNA]</scope>
    <source>
        <strain evidence="4 5">BGMRC2036</strain>
    </source>
</reference>